<evidence type="ECO:0000256" key="6">
    <source>
        <dbReference type="ARBA" id="ARBA00022764"/>
    </source>
</evidence>
<reference evidence="14" key="1">
    <citation type="submission" date="2022-04" db="EMBL/GenBank/DDBJ databases">
        <title>Lysobacter sp. CAU 1642 isolated from sea sand.</title>
        <authorList>
            <person name="Kim W."/>
        </authorList>
    </citation>
    <scope>NUCLEOTIDE SEQUENCE</scope>
    <source>
        <strain evidence="14">CAU 1642</strain>
    </source>
</reference>
<evidence type="ECO:0000256" key="11">
    <source>
        <dbReference type="ARBA" id="ARBA00030835"/>
    </source>
</evidence>
<dbReference type="Gene3D" id="1.10.530.10">
    <property type="match status" value="1"/>
</dbReference>
<dbReference type="GO" id="GO:0016787">
    <property type="term" value="F:hydrolase activity"/>
    <property type="evidence" value="ECO:0007669"/>
    <property type="project" value="UniProtKB-KW"/>
</dbReference>
<keyword evidence="7" id="KW-1005">Bacterial flagellum biogenesis</keyword>
<dbReference type="RefSeq" id="WP_248210931.1">
    <property type="nucleotide sequence ID" value="NZ_JALNMH010000014.1"/>
</dbReference>
<dbReference type="InterPro" id="IPR051056">
    <property type="entry name" value="Glycosyl_Hydrolase_73"/>
</dbReference>
<comment type="function">
    <text evidence="1">Flagellum-specific muramidase which hydrolyzes the peptidoglycan layer to assemble the rod structure in the periplasmic space.</text>
</comment>
<keyword evidence="14" id="KW-0282">Flagellum</keyword>
<keyword evidence="9" id="KW-0326">Glycosidase</keyword>
<proteinExistence type="inferred from homology"/>
<organism evidence="14 15">
    <name type="scientific">Pseudomarimonas salicorniae</name>
    <dbReference type="NCBI Taxonomy" id="2933270"/>
    <lineage>
        <taxon>Bacteria</taxon>
        <taxon>Pseudomonadati</taxon>
        <taxon>Pseudomonadota</taxon>
        <taxon>Gammaproteobacteria</taxon>
        <taxon>Lysobacterales</taxon>
        <taxon>Lysobacteraceae</taxon>
        <taxon>Pseudomarimonas</taxon>
    </lineage>
</organism>
<evidence type="ECO:0000313" key="15">
    <source>
        <dbReference type="Proteomes" id="UP001431449"/>
    </source>
</evidence>
<dbReference type="InterPro" id="IPR023346">
    <property type="entry name" value="Lysozyme-like_dom_sf"/>
</dbReference>
<sequence>MELRPASLALRPVDTGNSPESIANAARQLESQFAKMMIGMMRQSAMGDSMFPGAAGQFRDLYDRELANVITKGKGLGLQPMIRRSLGETQAADGAAAAAQASYGLEAYRARQPTLQQLRPTLAQPIPISRIDAAEGHPRAHGALAVDEPSPALQRTPDLDRSPATAYASSVPGNPEDFVREMWPHAQRAAAELGVSPRAILAQAALETGWGKHLPRRADGTPSNNVFGIKASGGWQGESLTRATREFVNGREVGEQASFRAYGSTEHGFSDYVALLKNSPRYAKVVGQSDTRAFAQALQRAGYATDPHYAAKVAAIAEGPTLDRALARLDAATLSA</sequence>
<keyword evidence="15" id="KW-1185">Reference proteome</keyword>
<dbReference type="InterPro" id="IPR002901">
    <property type="entry name" value="MGlyc_endo_b_GlcNAc-like_dom"/>
</dbReference>
<dbReference type="Proteomes" id="UP001431449">
    <property type="component" value="Unassembled WGS sequence"/>
</dbReference>
<name>A0ABT0GKU5_9GAMM</name>
<keyword evidence="14" id="KW-0966">Cell projection</keyword>
<keyword evidence="14" id="KW-0969">Cilium</keyword>
<dbReference type="PANTHER" id="PTHR33308:SF9">
    <property type="entry name" value="PEPTIDOGLYCAN HYDROLASE FLGJ"/>
    <property type="match status" value="1"/>
</dbReference>
<dbReference type="InterPro" id="IPR013377">
    <property type="entry name" value="FlgJ"/>
</dbReference>
<comment type="similarity">
    <text evidence="3">In the N-terminal section; belongs to the FlgJ family.</text>
</comment>
<evidence type="ECO:0000256" key="9">
    <source>
        <dbReference type="ARBA" id="ARBA00023295"/>
    </source>
</evidence>
<comment type="caution">
    <text evidence="14">The sequence shown here is derived from an EMBL/GenBank/DDBJ whole genome shotgun (WGS) entry which is preliminary data.</text>
</comment>
<comment type="similarity">
    <text evidence="4">In the C-terminal section; belongs to the glycosyl hydrolase 73 family.</text>
</comment>
<protein>
    <recommendedName>
        <fullName evidence="5">Peptidoglycan hydrolase FlgJ</fullName>
    </recommendedName>
    <alternativeName>
        <fullName evidence="11">Muramidase FlgJ</fullName>
    </alternativeName>
</protein>
<keyword evidence="6" id="KW-0574">Periplasm</keyword>
<evidence type="ECO:0000256" key="5">
    <source>
        <dbReference type="ARBA" id="ARBA00013433"/>
    </source>
</evidence>
<keyword evidence="10" id="KW-0961">Cell wall biogenesis/degradation</keyword>
<feature type="region of interest" description="Disordered" evidence="12">
    <location>
        <begin position="138"/>
        <end position="175"/>
    </location>
</feature>
<evidence type="ECO:0000256" key="8">
    <source>
        <dbReference type="ARBA" id="ARBA00022801"/>
    </source>
</evidence>
<accession>A0ABT0GKU5</accession>
<feature type="domain" description="Mannosyl-glycoprotein endo-beta-N-acetylglucosamidase-like" evidence="13">
    <location>
        <begin position="168"/>
        <end position="330"/>
    </location>
</feature>
<dbReference type="Pfam" id="PF10135">
    <property type="entry name" value="Rod-binding"/>
    <property type="match status" value="1"/>
</dbReference>
<evidence type="ECO:0000259" key="13">
    <source>
        <dbReference type="SMART" id="SM00047"/>
    </source>
</evidence>
<evidence type="ECO:0000313" key="14">
    <source>
        <dbReference type="EMBL" id="MCK7595163.1"/>
    </source>
</evidence>
<dbReference type="Gene3D" id="2.10.70.40">
    <property type="entry name" value="peptidoglycan hydrolase"/>
    <property type="match status" value="1"/>
</dbReference>
<keyword evidence="8 14" id="KW-0378">Hydrolase</keyword>
<dbReference type="PANTHER" id="PTHR33308">
    <property type="entry name" value="PEPTIDOGLYCAN HYDROLASE FLGJ"/>
    <property type="match status" value="1"/>
</dbReference>
<dbReference type="InterPro" id="IPR019301">
    <property type="entry name" value="Flagellar_prot_FlgJ_N"/>
</dbReference>
<evidence type="ECO:0000256" key="7">
    <source>
        <dbReference type="ARBA" id="ARBA00022795"/>
    </source>
</evidence>
<evidence type="ECO:0000256" key="3">
    <source>
        <dbReference type="ARBA" id="ARBA00006880"/>
    </source>
</evidence>
<gene>
    <name evidence="14" type="primary">flgJ</name>
    <name evidence="14" type="ORF">M0G41_15990</name>
</gene>
<evidence type="ECO:0000256" key="10">
    <source>
        <dbReference type="ARBA" id="ARBA00023316"/>
    </source>
</evidence>
<dbReference type="NCBIfam" id="TIGR02541">
    <property type="entry name" value="flagell_FlgJ"/>
    <property type="match status" value="1"/>
</dbReference>
<comment type="subcellular location">
    <subcellularLocation>
        <location evidence="2">Periplasm</location>
    </subcellularLocation>
</comment>
<dbReference type="EMBL" id="JALNMH010000014">
    <property type="protein sequence ID" value="MCK7595163.1"/>
    <property type="molecule type" value="Genomic_DNA"/>
</dbReference>
<dbReference type="PRINTS" id="PR01002">
    <property type="entry name" value="FLGFLGJ"/>
</dbReference>
<evidence type="ECO:0000256" key="2">
    <source>
        <dbReference type="ARBA" id="ARBA00004418"/>
    </source>
</evidence>
<dbReference type="Pfam" id="PF01832">
    <property type="entry name" value="Glucosaminidase"/>
    <property type="match status" value="1"/>
</dbReference>
<dbReference type="SUPFAM" id="SSF53955">
    <property type="entry name" value="Lysozyme-like"/>
    <property type="match status" value="1"/>
</dbReference>
<dbReference type="SMART" id="SM00047">
    <property type="entry name" value="LYZ2"/>
    <property type="match status" value="1"/>
</dbReference>
<evidence type="ECO:0000256" key="1">
    <source>
        <dbReference type="ARBA" id="ARBA00002954"/>
    </source>
</evidence>
<evidence type="ECO:0000256" key="4">
    <source>
        <dbReference type="ARBA" id="ARBA00007974"/>
    </source>
</evidence>
<evidence type="ECO:0000256" key="12">
    <source>
        <dbReference type="SAM" id="MobiDB-lite"/>
    </source>
</evidence>